<evidence type="ECO:0000313" key="3">
    <source>
        <dbReference type="Proteomes" id="UP000187455"/>
    </source>
</evidence>
<name>A0A1R0GTD7_9FUNG</name>
<evidence type="ECO:0000256" key="1">
    <source>
        <dbReference type="SAM" id="SignalP"/>
    </source>
</evidence>
<feature type="signal peptide" evidence="1">
    <location>
        <begin position="1"/>
        <end position="22"/>
    </location>
</feature>
<comment type="caution">
    <text evidence="2">The sequence shown here is derived from an EMBL/GenBank/DDBJ whole genome shotgun (WGS) entry which is preliminary data.</text>
</comment>
<dbReference type="EMBL" id="LSSL01003769">
    <property type="protein sequence ID" value="OLY80108.1"/>
    <property type="molecule type" value="Genomic_DNA"/>
</dbReference>
<reference evidence="2 3" key="1">
    <citation type="journal article" date="2016" name="Mol. Biol. Evol.">
        <title>Genome-Wide Survey of Gut Fungi (Harpellales) Reveals the First Horizontally Transferred Ubiquitin Gene from a Mosquito Host.</title>
        <authorList>
            <person name="Wang Y."/>
            <person name="White M.M."/>
            <person name="Kvist S."/>
            <person name="Moncalvo J.M."/>
        </authorList>
    </citation>
    <scope>NUCLEOTIDE SEQUENCE [LARGE SCALE GENOMIC DNA]</scope>
    <source>
        <strain evidence="2 3">ALG-7-W6</strain>
    </source>
</reference>
<accession>A0A1R0GTD7</accession>
<organism evidence="2 3">
    <name type="scientific">Smittium mucronatum</name>
    <dbReference type="NCBI Taxonomy" id="133383"/>
    <lineage>
        <taxon>Eukaryota</taxon>
        <taxon>Fungi</taxon>
        <taxon>Fungi incertae sedis</taxon>
        <taxon>Zoopagomycota</taxon>
        <taxon>Kickxellomycotina</taxon>
        <taxon>Harpellomycetes</taxon>
        <taxon>Harpellales</taxon>
        <taxon>Legeriomycetaceae</taxon>
        <taxon>Smittium</taxon>
    </lineage>
</organism>
<keyword evidence="3" id="KW-1185">Reference proteome</keyword>
<keyword evidence="1" id="KW-0732">Signal</keyword>
<evidence type="ECO:0000313" key="2">
    <source>
        <dbReference type="EMBL" id="OLY80108.1"/>
    </source>
</evidence>
<evidence type="ECO:0008006" key="4">
    <source>
        <dbReference type="Google" id="ProtNLM"/>
    </source>
</evidence>
<feature type="chain" id="PRO_5012412717" description="Secreted protein" evidence="1">
    <location>
        <begin position="23"/>
        <end position="97"/>
    </location>
</feature>
<dbReference type="Proteomes" id="UP000187455">
    <property type="component" value="Unassembled WGS sequence"/>
</dbReference>
<sequence>MSAQYIFFLEALISLISRASLGSGVNGTSTSFSSSSADHAPPLTLLPSINLRYCAKYSEGCLPSPSTEVASFHFGPFSFTKFLSFSFSSSVHSLLSL</sequence>
<proteinExistence type="predicted"/>
<gene>
    <name evidence="2" type="ORF">AYI68_g5804</name>
</gene>
<protein>
    <recommendedName>
        <fullName evidence="4">Secreted protein</fullName>
    </recommendedName>
</protein>
<dbReference type="AlphaFoldDB" id="A0A1R0GTD7"/>